<proteinExistence type="predicted"/>
<organism evidence="1 2">
    <name type="scientific">Allisonella histaminiformans</name>
    <dbReference type="NCBI Taxonomy" id="209880"/>
    <lineage>
        <taxon>Bacteria</taxon>
        <taxon>Bacillati</taxon>
        <taxon>Bacillota</taxon>
        <taxon>Negativicutes</taxon>
        <taxon>Veillonellales</taxon>
        <taxon>Veillonellaceae</taxon>
        <taxon>Allisonella</taxon>
    </lineage>
</organism>
<evidence type="ECO:0000313" key="1">
    <source>
        <dbReference type="EMBL" id="SDA48538.1"/>
    </source>
</evidence>
<dbReference type="EMBL" id="FMXA01000009">
    <property type="protein sequence ID" value="SDA48538.1"/>
    <property type="molecule type" value="Genomic_DNA"/>
</dbReference>
<dbReference type="AlphaFoldDB" id="A0A1G5VS19"/>
<evidence type="ECO:0008006" key="3">
    <source>
        <dbReference type="Google" id="ProtNLM"/>
    </source>
</evidence>
<gene>
    <name evidence="1" type="ORF">SAMN02910343_00821</name>
</gene>
<keyword evidence="2" id="KW-1185">Reference proteome</keyword>
<accession>A0A1G5VS19</accession>
<dbReference type="Proteomes" id="UP000199689">
    <property type="component" value="Unassembled WGS sequence"/>
</dbReference>
<reference evidence="1 2" key="1">
    <citation type="submission" date="2016-10" db="EMBL/GenBank/DDBJ databases">
        <authorList>
            <person name="de Groot N.N."/>
        </authorList>
    </citation>
    <scope>NUCLEOTIDE SEQUENCE [LARGE SCALE GENOMIC DNA]</scope>
    <source>
        <strain evidence="1 2">DSM 15230</strain>
    </source>
</reference>
<evidence type="ECO:0000313" key="2">
    <source>
        <dbReference type="Proteomes" id="UP000199689"/>
    </source>
</evidence>
<sequence length="61" mass="7334">MRKIRCPYCGFPCHKYGKTKAGSQRWHCENCQTVFSCKNRSNLKDFELFQQWLFGKNVQKE</sequence>
<name>A0A1G5VS19_9FIRM</name>
<feature type="non-terminal residue" evidence="1">
    <location>
        <position position="61"/>
    </location>
</feature>
<protein>
    <recommendedName>
        <fullName evidence="3">Transposase zinc-ribbon domain-containing protein</fullName>
    </recommendedName>
</protein>